<gene>
    <name evidence="2" type="ORF">BJ978_002010</name>
</gene>
<dbReference type="Pfam" id="PF18986">
    <property type="entry name" value="DUF5719"/>
    <property type="match status" value="1"/>
</dbReference>
<name>A0A9X2KC63_9MICO</name>
<comment type="caution">
    <text evidence="2">The sequence shown here is derived from an EMBL/GenBank/DDBJ whole genome shotgun (WGS) entry which is preliminary data.</text>
</comment>
<evidence type="ECO:0000256" key="1">
    <source>
        <dbReference type="SAM" id="Phobius"/>
    </source>
</evidence>
<protein>
    <recommendedName>
        <fullName evidence="4">Large extracellular alpha-helical protein</fullName>
    </recommendedName>
</protein>
<proteinExistence type="predicted"/>
<accession>A0A9X2KC63</accession>
<evidence type="ECO:0000313" key="3">
    <source>
        <dbReference type="Proteomes" id="UP001139722"/>
    </source>
</evidence>
<evidence type="ECO:0008006" key="4">
    <source>
        <dbReference type="Google" id="ProtNLM"/>
    </source>
</evidence>
<feature type="transmembrane region" description="Helical" evidence="1">
    <location>
        <begin position="12"/>
        <end position="37"/>
    </location>
</feature>
<keyword evidence="1" id="KW-1133">Transmembrane helix</keyword>
<dbReference type="AlphaFoldDB" id="A0A9X2KC63"/>
<sequence length="482" mass="47921">MPVERRRIIRTGVRVVVALAVGAVAVAVVGAAAVLPWPEHRVDPGEVVVAPEEAIQQRVCPGPLLSIGDDADAATELESFGSASVISASSPEDAEIEKTSLEAPENARADEHGAPVVLESQPGAVDPGMLAGAQSQTARTDLLGGFAAASCSEATSESWLVAGSTTLGRSSLILLANPTDVAATVDVRVSGESGPVEARSALGITVAPRSQRVLSLAGLAPNVASPVVHITSTGGAIAASLEQSAIAGLAPAGIELTGPTAAPGASLVIPGIVIGGESGVHADDDHAEGDAFPAVRLLAPGDDRVEVTIGIAEVGGGDGDSIDVDLQPGAVSDIPLGELAAGTYTLRIEADGPVVAAARATVGSAESATDAEAPADLAWFVAAQPLPETAVVAVASGPSATLQLAVGKDGSREASVTVDGRTRTVEVPASGAVSVPVRGRVVELEGVEGVSAAVTYRSATALAAFAVQPPGPLDTPIRVYPR</sequence>
<dbReference type="EMBL" id="JAMZDY010000001">
    <property type="protein sequence ID" value="MCP2371334.1"/>
    <property type="molecule type" value="Genomic_DNA"/>
</dbReference>
<reference evidence="2" key="1">
    <citation type="submission" date="2022-06" db="EMBL/GenBank/DDBJ databases">
        <title>Sequencing the genomes of 1000 actinobacteria strains.</title>
        <authorList>
            <person name="Klenk H.-P."/>
        </authorList>
    </citation>
    <scope>NUCLEOTIDE SEQUENCE</scope>
    <source>
        <strain evidence="2">DSM 22016</strain>
    </source>
</reference>
<keyword evidence="1" id="KW-0812">Transmembrane</keyword>
<dbReference type="RefSeq" id="WP_156999459.1">
    <property type="nucleotide sequence ID" value="NZ_JAMZDY010000001.1"/>
</dbReference>
<dbReference type="InterPro" id="IPR043777">
    <property type="entry name" value="DUF5719"/>
</dbReference>
<evidence type="ECO:0000313" key="2">
    <source>
        <dbReference type="EMBL" id="MCP2371334.1"/>
    </source>
</evidence>
<organism evidence="2 3">
    <name type="scientific">Agromyces terreus</name>
    <dbReference type="NCBI Taxonomy" id="424795"/>
    <lineage>
        <taxon>Bacteria</taxon>
        <taxon>Bacillati</taxon>
        <taxon>Actinomycetota</taxon>
        <taxon>Actinomycetes</taxon>
        <taxon>Micrococcales</taxon>
        <taxon>Microbacteriaceae</taxon>
        <taxon>Agromyces</taxon>
    </lineage>
</organism>
<keyword evidence="3" id="KW-1185">Reference proteome</keyword>
<dbReference type="OrthoDB" id="3264966at2"/>
<dbReference type="Proteomes" id="UP001139722">
    <property type="component" value="Unassembled WGS sequence"/>
</dbReference>
<keyword evidence="1" id="KW-0472">Membrane</keyword>